<accession>A0A061AUT8</accession>
<gene>
    <name evidence="2" type="ORF">BON22_3667</name>
    <name evidence="1" type="ORF">CYFA0S_07e01684g</name>
</gene>
<keyword evidence="3" id="KW-1185">Reference proteome</keyword>
<dbReference type="OrthoDB" id="2103031at2759"/>
<reference evidence="2" key="3">
    <citation type="submission" date="2017-01" db="EMBL/GenBank/DDBJ databases">
        <authorList>
            <person name="Mah S.A."/>
            <person name="Swanson W.J."/>
            <person name="Moy G.W."/>
            <person name="Vacquier V.D."/>
        </authorList>
    </citation>
    <scope>NUCLEOTIDE SEQUENCE [LARGE SCALE GENOMIC DNA]</scope>
    <source>
        <strain evidence="2">65</strain>
    </source>
</reference>
<evidence type="ECO:0000313" key="3">
    <source>
        <dbReference type="Proteomes" id="UP000189513"/>
    </source>
</evidence>
<name>A0A061AUT8_CYBFA</name>
<reference evidence="1" key="1">
    <citation type="journal article" date="2014" name="Genome Announc.">
        <title>Genome sequence of the yeast Cyberlindnera fabianii (Hansenula fabianii).</title>
        <authorList>
            <person name="Freel K.C."/>
            <person name="Sarilar V."/>
            <person name="Neuveglise C."/>
            <person name="Devillers H."/>
            <person name="Friedrich A."/>
            <person name="Schacherer J."/>
        </authorList>
    </citation>
    <scope>NUCLEOTIDE SEQUENCE</scope>
    <source>
        <strain evidence="1">YJS4271</strain>
    </source>
</reference>
<dbReference type="Proteomes" id="UP000189513">
    <property type="component" value="Unassembled WGS sequence"/>
</dbReference>
<evidence type="ECO:0000313" key="2">
    <source>
        <dbReference type="EMBL" id="ONH66525.1"/>
    </source>
</evidence>
<organism evidence="1">
    <name type="scientific">Cyberlindnera fabianii</name>
    <name type="common">Yeast</name>
    <name type="synonym">Hansenula fabianii</name>
    <dbReference type="NCBI Taxonomy" id="36022"/>
    <lineage>
        <taxon>Eukaryota</taxon>
        <taxon>Fungi</taxon>
        <taxon>Dikarya</taxon>
        <taxon>Ascomycota</taxon>
        <taxon>Saccharomycotina</taxon>
        <taxon>Saccharomycetes</taxon>
        <taxon>Phaffomycetales</taxon>
        <taxon>Phaffomycetaceae</taxon>
        <taxon>Cyberlindnera</taxon>
    </lineage>
</organism>
<protein>
    <submittedName>
        <fullName evidence="1">CYFA0S07e01684g1_1</fullName>
    </submittedName>
</protein>
<dbReference type="VEuPathDB" id="FungiDB:BON22_3667"/>
<dbReference type="AlphaFoldDB" id="A0A061AUT8"/>
<dbReference type="OMA" id="REHESYH"/>
<proteinExistence type="predicted"/>
<evidence type="ECO:0000313" key="1">
    <source>
        <dbReference type="EMBL" id="CDR41403.1"/>
    </source>
</evidence>
<sequence length="174" mass="20106">MFWPLHRPRDVDNEATKEVALMSELSPQSQQAYNTQSKLLSTSISYIDPFANTNPQAEVEQYISSHPPRELRYVNCADIQSAFMECIQSGPWKERLMGCDKWSKKVQSCVQMQTELLSQLGLEKAQSIQTYKQISSAADTLCMKWLDEYAVQNKMSPEILNDVYDQRDAIWRKD</sequence>
<dbReference type="EMBL" id="MPUK01000007">
    <property type="protein sequence ID" value="ONH66525.1"/>
    <property type="molecule type" value="Genomic_DNA"/>
</dbReference>
<dbReference type="EMBL" id="LK052892">
    <property type="protein sequence ID" value="CDR41403.1"/>
    <property type="molecule type" value="Genomic_DNA"/>
</dbReference>
<reference evidence="3" key="2">
    <citation type="journal article" date="2017" name="Genome Announc.">
        <title>Genome sequences of Cyberlindnera fabianii 65, Pichia kudriavzevii 129, and Saccharomyces cerevisiae 131 isolated from fermented masau fruits in Zimbabwe.</title>
        <authorList>
            <person name="van Rijswijck I.M.H."/>
            <person name="Derks M.F.L."/>
            <person name="Abee T."/>
            <person name="de Ridder D."/>
            <person name="Smid E.J."/>
        </authorList>
    </citation>
    <scope>NUCLEOTIDE SEQUENCE [LARGE SCALE GENOMIC DNA]</scope>
    <source>
        <strain evidence="3">65</strain>
    </source>
</reference>